<keyword evidence="1 2" id="KW-0807">Transducer</keyword>
<protein>
    <recommendedName>
        <fullName evidence="3">Methyl-accepting transducer domain-containing protein</fullName>
    </recommendedName>
</protein>
<organism evidence="4 5">
    <name type="scientific">Chitinimonas arctica</name>
    <dbReference type="NCBI Taxonomy" id="2594795"/>
    <lineage>
        <taxon>Bacteria</taxon>
        <taxon>Pseudomonadati</taxon>
        <taxon>Pseudomonadota</taxon>
        <taxon>Betaproteobacteria</taxon>
        <taxon>Neisseriales</taxon>
        <taxon>Chitinibacteraceae</taxon>
        <taxon>Chitinimonas</taxon>
    </lineage>
</organism>
<proteinExistence type="predicted"/>
<sequence>MKFPCHFRAELIEQVTSLASFSAELDGMAKGVAAIANQTNLLALNAAIEAARAGEHGRGFSVTENQQTGAALKMLDASLDDFTVATQRMADINSNLKAHGNQVEQELNQNLVAMQFQDRACQMMDHVVQDLARMEEHLAAVLHDPDGKSPAVSPNDWLRRLQGTYSTLEQAHLHGGTTASSASSGDAEFF</sequence>
<evidence type="ECO:0000256" key="1">
    <source>
        <dbReference type="ARBA" id="ARBA00023224"/>
    </source>
</evidence>
<dbReference type="GO" id="GO:0016020">
    <property type="term" value="C:membrane"/>
    <property type="evidence" value="ECO:0007669"/>
    <property type="project" value="InterPro"/>
</dbReference>
<dbReference type="AlphaFoldDB" id="A0A516SKW7"/>
<gene>
    <name evidence="4" type="ORF">FNU76_21895</name>
</gene>
<name>A0A516SKW7_9NEIS</name>
<dbReference type="KEGG" id="cari:FNU76_21895"/>
<dbReference type="Proteomes" id="UP000317550">
    <property type="component" value="Chromosome"/>
</dbReference>
<dbReference type="PANTHER" id="PTHR32089">
    <property type="entry name" value="METHYL-ACCEPTING CHEMOTAXIS PROTEIN MCPB"/>
    <property type="match status" value="1"/>
</dbReference>
<evidence type="ECO:0000313" key="4">
    <source>
        <dbReference type="EMBL" id="QDQ28789.1"/>
    </source>
</evidence>
<dbReference type="SUPFAM" id="SSF58104">
    <property type="entry name" value="Methyl-accepting chemotaxis protein (MCP) signaling domain"/>
    <property type="match status" value="1"/>
</dbReference>
<dbReference type="Pfam" id="PF00015">
    <property type="entry name" value="MCPsignal"/>
    <property type="match status" value="1"/>
</dbReference>
<evidence type="ECO:0000259" key="3">
    <source>
        <dbReference type="PROSITE" id="PS50111"/>
    </source>
</evidence>
<dbReference type="PANTHER" id="PTHR32089:SF112">
    <property type="entry name" value="LYSOZYME-LIKE PROTEIN-RELATED"/>
    <property type="match status" value="1"/>
</dbReference>
<dbReference type="PROSITE" id="PS50111">
    <property type="entry name" value="CHEMOTAXIS_TRANSDUC_2"/>
    <property type="match status" value="1"/>
</dbReference>
<reference evidence="5" key="1">
    <citation type="submission" date="2019-07" db="EMBL/GenBank/DDBJ databases">
        <title>Chitinimonas sp. nov., isolated from Ny-Alesund, arctica soil.</title>
        <authorList>
            <person name="Xu Q."/>
            <person name="Peng F."/>
        </authorList>
    </citation>
    <scope>NUCLEOTIDE SEQUENCE [LARGE SCALE GENOMIC DNA]</scope>
    <source>
        <strain evidence="5">R3-44</strain>
    </source>
</reference>
<dbReference type="Gene3D" id="1.10.287.950">
    <property type="entry name" value="Methyl-accepting chemotaxis protein"/>
    <property type="match status" value="1"/>
</dbReference>
<feature type="domain" description="Methyl-accepting transducer" evidence="3">
    <location>
        <begin position="1"/>
        <end position="78"/>
    </location>
</feature>
<evidence type="ECO:0000313" key="5">
    <source>
        <dbReference type="Proteomes" id="UP000317550"/>
    </source>
</evidence>
<dbReference type="EMBL" id="CP041730">
    <property type="protein sequence ID" value="QDQ28789.1"/>
    <property type="molecule type" value="Genomic_DNA"/>
</dbReference>
<dbReference type="OrthoDB" id="3288815at2"/>
<evidence type="ECO:0000256" key="2">
    <source>
        <dbReference type="PROSITE-ProRule" id="PRU00284"/>
    </source>
</evidence>
<dbReference type="InterPro" id="IPR004089">
    <property type="entry name" value="MCPsignal_dom"/>
</dbReference>
<accession>A0A516SKW7</accession>
<dbReference type="GO" id="GO:0007165">
    <property type="term" value="P:signal transduction"/>
    <property type="evidence" value="ECO:0007669"/>
    <property type="project" value="UniProtKB-KW"/>
</dbReference>
<keyword evidence="5" id="KW-1185">Reference proteome</keyword>